<evidence type="ECO:0000256" key="1">
    <source>
        <dbReference type="SAM" id="Phobius"/>
    </source>
</evidence>
<dbReference type="AlphaFoldDB" id="A0A814CY53"/>
<evidence type="ECO:0000313" key="3">
    <source>
        <dbReference type="Proteomes" id="UP000663864"/>
    </source>
</evidence>
<reference evidence="2" key="1">
    <citation type="submission" date="2021-02" db="EMBL/GenBank/DDBJ databases">
        <authorList>
            <person name="Nowell W R."/>
        </authorList>
    </citation>
    <scope>NUCLEOTIDE SEQUENCE</scope>
</reference>
<gene>
    <name evidence="2" type="ORF">ZHD862_LOCUS9769</name>
</gene>
<keyword evidence="1" id="KW-0472">Membrane</keyword>
<accession>A0A814CY53</accession>
<evidence type="ECO:0000313" key="2">
    <source>
        <dbReference type="EMBL" id="CAF0946636.1"/>
    </source>
</evidence>
<protein>
    <submittedName>
        <fullName evidence="2">Uncharacterized protein</fullName>
    </submittedName>
</protein>
<comment type="caution">
    <text evidence="2">The sequence shown here is derived from an EMBL/GenBank/DDBJ whole genome shotgun (WGS) entry which is preliminary data.</text>
</comment>
<keyword evidence="1" id="KW-0812">Transmembrane</keyword>
<dbReference type="EMBL" id="CAJNOT010000340">
    <property type="protein sequence ID" value="CAF0946636.1"/>
    <property type="molecule type" value="Genomic_DNA"/>
</dbReference>
<name>A0A814CY53_9BILA</name>
<organism evidence="2 3">
    <name type="scientific">Rotaria sordida</name>
    <dbReference type="NCBI Taxonomy" id="392033"/>
    <lineage>
        <taxon>Eukaryota</taxon>
        <taxon>Metazoa</taxon>
        <taxon>Spiralia</taxon>
        <taxon>Gnathifera</taxon>
        <taxon>Rotifera</taxon>
        <taxon>Eurotatoria</taxon>
        <taxon>Bdelloidea</taxon>
        <taxon>Philodinida</taxon>
        <taxon>Philodinidae</taxon>
        <taxon>Rotaria</taxon>
    </lineage>
</organism>
<proteinExistence type="predicted"/>
<feature type="transmembrane region" description="Helical" evidence="1">
    <location>
        <begin position="76"/>
        <end position="98"/>
    </location>
</feature>
<dbReference type="Proteomes" id="UP000663864">
    <property type="component" value="Unassembled WGS sequence"/>
</dbReference>
<keyword evidence="1" id="KW-1133">Transmembrane helix</keyword>
<sequence>MNSNLNNEYIQYLQHRINVNHENLVKNEKRNNDDIITRRHNSIAHICFRKTIYRSFSLFNENDEYNNNNNISYIKYCIKIFLICLFIISIVSLIKFIIWH</sequence>